<evidence type="ECO:0008006" key="6">
    <source>
        <dbReference type="Google" id="ProtNLM"/>
    </source>
</evidence>
<dbReference type="PROSITE" id="PS50172">
    <property type="entry name" value="BRCT"/>
    <property type="match status" value="1"/>
</dbReference>
<dbReference type="PROSITE" id="PS51977">
    <property type="entry name" value="WGR"/>
    <property type="match status" value="1"/>
</dbReference>
<dbReference type="SMART" id="SM00292">
    <property type="entry name" value="BRCT"/>
    <property type="match status" value="1"/>
</dbReference>
<sequence>MGVKEPLKGLVIAATGDFGQSRGPESLKKWVEANGGKWATSISRDTTHLICSKEHWKKGAALVTAAKKHQDINIVTYDWLEDSLLQGKRRRERPYMLKTLEKARQKKKKERKAKERNEAKHDAAQFQIGCKHAEEDLKSGTSEPKPKPKSKASSWFSSSLDALHRARAERAAKNDAGLPTPKHLPQPSSSTTADSSGDPLVVKLTDLYHIYQDITGFQHDVTLTRIDIANNRNERYQLRMYESNTVPYMYCVFLRFSQPSKLPLTQMITPLASTFQVAFKAFRDVFHQKTLLSWEERLDRELGKERRTGMSGEPFVYLPPPEGEPRGVIPEMSLKGT</sequence>
<proteinExistence type="predicted"/>
<reference evidence="4 5" key="1">
    <citation type="journal article" date="2016" name="Nat. Commun.">
        <title>Ectomycorrhizal ecology is imprinted in the genome of the dominant symbiotic fungus Cenococcum geophilum.</title>
        <authorList>
            <consortium name="DOE Joint Genome Institute"/>
            <person name="Peter M."/>
            <person name="Kohler A."/>
            <person name="Ohm R.A."/>
            <person name="Kuo A."/>
            <person name="Krutzmann J."/>
            <person name="Morin E."/>
            <person name="Arend M."/>
            <person name="Barry K.W."/>
            <person name="Binder M."/>
            <person name="Choi C."/>
            <person name="Clum A."/>
            <person name="Copeland A."/>
            <person name="Grisel N."/>
            <person name="Haridas S."/>
            <person name="Kipfer T."/>
            <person name="LaButti K."/>
            <person name="Lindquist E."/>
            <person name="Lipzen A."/>
            <person name="Maire R."/>
            <person name="Meier B."/>
            <person name="Mihaltcheva S."/>
            <person name="Molinier V."/>
            <person name="Murat C."/>
            <person name="Poggeler S."/>
            <person name="Quandt C.A."/>
            <person name="Sperisen C."/>
            <person name="Tritt A."/>
            <person name="Tisserant E."/>
            <person name="Crous P.W."/>
            <person name="Henrissat B."/>
            <person name="Nehls U."/>
            <person name="Egli S."/>
            <person name="Spatafora J.W."/>
            <person name="Grigoriev I.V."/>
            <person name="Martin F.M."/>
        </authorList>
    </citation>
    <scope>NUCLEOTIDE SEQUENCE [LARGE SCALE GENOMIC DNA]</scope>
    <source>
        <strain evidence="4 5">CBS 459.81</strain>
    </source>
</reference>
<accession>A0A8E2JB75</accession>
<dbReference type="CDD" id="cd17731">
    <property type="entry name" value="BRCT_TopBP1_rpt2_like"/>
    <property type="match status" value="1"/>
</dbReference>
<feature type="region of interest" description="Disordered" evidence="1">
    <location>
        <begin position="311"/>
        <end position="337"/>
    </location>
</feature>
<evidence type="ECO:0000259" key="2">
    <source>
        <dbReference type="PROSITE" id="PS50172"/>
    </source>
</evidence>
<evidence type="ECO:0000313" key="5">
    <source>
        <dbReference type="Proteomes" id="UP000250266"/>
    </source>
</evidence>
<dbReference type="SUPFAM" id="SSF52113">
    <property type="entry name" value="BRCT domain"/>
    <property type="match status" value="1"/>
</dbReference>
<feature type="domain" description="WGR" evidence="3">
    <location>
        <begin position="207"/>
        <end position="307"/>
    </location>
</feature>
<feature type="compositionally biased region" description="Basic and acidic residues" evidence="1">
    <location>
        <begin position="112"/>
        <end position="123"/>
    </location>
</feature>
<dbReference type="InterPro" id="IPR001357">
    <property type="entry name" value="BRCT_dom"/>
</dbReference>
<dbReference type="AlphaFoldDB" id="A0A8E2JB75"/>
<protein>
    <recommendedName>
        <fullName evidence="6">BRCT domain-containing protein</fullName>
    </recommendedName>
</protein>
<dbReference type="PANTHER" id="PTHR47667">
    <property type="entry name" value="REGULATOR OF TY1 TRANSPOSITION PROTEIN 107"/>
    <property type="match status" value="1"/>
</dbReference>
<dbReference type="InterPro" id="IPR008893">
    <property type="entry name" value="WGR_domain"/>
</dbReference>
<evidence type="ECO:0000259" key="3">
    <source>
        <dbReference type="PROSITE" id="PS51977"/>
    </source>
</evidence>
<dbReference type="OrthoDB" id="342264at2759"/>
<feature type="domain" description="BRCT" evidence="2">
    <location>
        <begin position="2"/>
        <end position="97"/>
    </location>
</feature>
<name>A0A8E2JB75_9PEZI</name>
<dbReference type="InterPro" id="IPR059215">
    <property type="entry name" value="BRCT2_TopBP1-like"/>
</dbReference>
<keyword evidence="5" id="KW-1185">Reference proteome</keyword>
<dbReference type="InterPro" id="IPR036420">
    <property type="entry name" value="BRCT_dom_sf"/>
</dbReference>
<feature type="region of interest" description="Disordered" evidence="1">
    <location>
        <begin position="169"/>
        <end position="197"/>
    </location>
</feature>
<dbReference type="PANTHER" id="PTHR47667:SF1">
    <property type="entry name" value="REGULATOR OF TY1 TRANSPOSITION PROTEIN 107"/>
    <property type="match status" value="1"/>
</dbReference>
<dbReference type="Gene3D" id="3.40.50.10190">
    <property type="entry name" value="BRCT domain"/>
    <property type="match status" value="1"/>
</dbReference>
<evidence type="ECO:0000256" key="1">
    <source>
        <dbReference type="SAM" id="MobiDB-lite"/>
    </source>
</evidence>
<evidence type="ECO:0000313" key="4">
    <source>
        <dbReference type="EMBL" id="OCK76169.1"/>
    </source>
</evidence>
<feature type="region of interest" description="Disordered" evidence="1">
    <location>
        <begin position="100"/>
        <end position="157"/>
    </location>
</feature>
<gene>
    <name evidence="4" type="ORF">K432DRAFT_306948</name>
</gene>
<dbReference type="Proteomes" id="UP000250266">
    <property type="component" value="Unassembled WGS sequence"/>
</dbReference>
<dbReference type="Pfam" id="PF00533">
    <property type="entry name" value="BRCT"/>
    <property type="match status" value="1"/>
</dbReference>
<dbReference type="EMBL" id="KV745237">
    <property type="protein sequence ID" value="OCK76169.1"/>
    <property type="molecule type" value="Genomic_DNA"/>
</dbReference>
<feature type="compositionally biased region" description="Polar residues" evidence="1">
    <location>
        <begin position="186"/>
        <end position="195"/>
    </location>
</feature>
<dbReference type="SUPFAM" id="SSF142921">
    <property type="entry name" value="WGR domain-like"/>
    <property type="match status" value="1"/>
</dbReference>
<dbReference type="InterPro" id="IPR036930">
    <property type="entry name" value="WGR_dom_sf"/>
</dbReference>
<organism evidence="4 5">
    <name type="scientific">Lepidopterella palustris CBS 459.81</name>
    <dbReference type="NCBI Taxonomy" id="1314670"/>
    <lineage>
        <taxon>Eukaryota</taxon>
        <taxon>Fungi</taxon>
        <taxon>Dikarya</taxon>
        <taxon>Ascomycota</taxon>
        <taxon>Pezizomycotina</taxon>
        <taxon>Dothideomycetes</taxon>
        <taxon>Pleosporomycetidae</taxon>
        <taxon>Mytilinidiales</taxon>
        <taxon>Argynnaceae</taxon>
        <taxon>Lepidopterella</taxon>
    </lineage>
</organism>
<dbReference type="InterPro" id="IPR053036">
    <property type="entry name" value="CellCycle_DNARepair_Reg"/>
</dbReference>